<dbReference type="PANTHER" id="PTHR43177">
    <property type="entry name" value="PROTEIN NRFC"/>
    <property type="match status" value="1"/>
</dbReference>
<dbReference type="InterPro" id="IPR050954">
    <property type="entry name" value="ET_IronSulfur_Cluster-Binding"/>
</dbReference>
<evidence type="ECO:0000256" key="2">
    <source>
        <dbReference type="ARBA" id="ARBA00022723"/>
    </source>
</evidence>
<keyword evidence="4" id="KW-0411">Iron-sulfur</keyword>
<protein>
    <recommendedName>
        <fullName evidence="6">4Fe-4S ferredoxin-type domain-containing protein</fullName>
    </recommendedName>
</protein>
<reference evidence="7" key="1">
    <citation type="journal article" date="2015" name="Nature">
        <title>Complex archaea that bridge the gap between prokaryotes and eukaryotes.</title>
        <authorList>
            <person name="Spang A."/>
            <person name="Saw J.H."/>
            <person name="Jorgensen S.L."/>
            <person name="Zaremba-Niedzwiedzka K."/>
            <person name="Martijn J."/>
            <person name="Lind A.E."/>
            <person name="van Eijk R."/>
            <person name="Schleper C."/>
            <person name="Guy L."/>
            <person name="Ettema T.J."/>
        </authorList>
    </citation>
    <scope>NUCLEOTIDE SEQUENCE</scope>
</reference>
<comment type="caution">
    <text evidence="7">The sequence shown here is derived from an EMBL/GenBank/DDBJ whole genome shotgun (WGS) entry which is preliminary data.</text>
</comment>
<evidence type="ECO:0000256" key="4">
    <source>
        <dbReference type="ARBA" id="ARBA00023014"/>
    </source>
</evidence>
<proteinExistence type="predicted"/>
<dbReference type="GO" id="GO:0051539">
    <property type="term" value="F:4 iron, 4 sulfur cluster binding"/>
    <property type="evidence" value="ECO:0007669"/>
    <property type="project" value="UniProtKB-KW"/>
</dbReference>
<dbReference type="EMBL" id="LAZR01000039">
    <property type="protein sequence ID" value="KKO00598.1"/>
    <property type="molecule type" value="Genomic_DNA"/>
</dbReference>
<dbReference type="GO" id="GO:0046872">
    <property type="term" value="F:metal ion binding"/>
    <property type="evidence" value="ECO:0007669"/>
    <property type="project" value="UniProtKB-KW"/>
</dbReference>
<sequence length="177" mass="19710">MYVFRTETGEYPDTKLDFMPRPCQHCDNPPCVKVCPVGARFKQEDGLVLTDFKRCIGCRYCEVACPYGVNYFNWEKPKDNYYLDWDDEEKLEPVTKGNIPPWKNPDLDKRYGPDDRLVAGGDSFDQRARGGDAGAGPIGQHHTGPIRGDGRHVVDGQRSAVECDNAVGVFGSGHGVP</sequence>
<evidence type="ECO:0000256" key="1">
    <source>
        <dbReference type="ARBA" id="ARBA00022485"/>
    </source>
</evidence>
<keyword evidence="1" id="KW-0004">4Fe-4S</keyword>
<evidence type="ECO:0000259" key="6">
    <source>
        <dbReference type="PROSITE" id="PS51379"/>
    </source>
</evidence>
<name>A0A0F9VL42_9ZZZZ</name>
<feature type="domain" description="4Fe-4S ferredoxin-type" evidence="6">
    <location>
        <begin position="46"/>
        <end position="75"/>
    </location>
</feature>
<dbReference type="InterPro" id="IPR017900">
    <property type="entry name" value="4Fe4S_Fe_S_CS"/>
</dbReference>
<feature type="domain" description="4Fe-4S ferredoxin-type" evidence="6">
    <location>
        <begin position="14"/>
        <end position="45"/>
    </location>
</feature>
<accession>A0A0F9VL42</accession>
<evidence type="ECO:0000256" key="3">
    <source>
        <dbReference type="ARBA" id="ARBA00023004"/>
    </source>
</evidence>
<dbReference type="AlphaFoldDB" id="A0A0F9VL42"/>
<dbReference type="PROSITE" id="PS51379">
    <property type="entry name" value="4FE4S_FER_2"/>
    <property type="match status" value="2"/>
</dbReference>
<dbReference type="InterPro" id="IPR017896">
    <property type="entry name" value="4Fe4S_Fe-S-bd"/>
</dbReference>
<gene>
    <name evidence="7" type="ORF">LCGC14_0123700</name>
</gene>
<keyword evidence="3" id="KW-0408">Iron</keyword>
<evidence type="ECO:0000313" key="7">
    <source>
        <dbReference type="EMBL" id="KKO00598.1"/>
    </source>
</evidence>
<dbReference type="Gene3D" id="3.30.70.20">
    <property type="match status" value="2"/>
</dbReference>
<evidence type="ECO:0000256" key="5">
    <source>
        <dbReference type="SAM" id="MobiDB-lite"/>
    </source>
</evidence>
<dbReference type="Pfam" id="PF13247">
    <property type="entry name" value="Fer4_11"/>
    <property type="match status" value="1"/>
</dbReference>
<dbReference type="PANTHER" id="PTHR43177:SF3">
    <property type="entry name" value="PROTEIN NRFC HOMOLOG"/>
    <property type="match status" value="1"/>
</dbReference>
<organism evidence="7">
    <name type="scientific">marine sediment metagenome</name>
    <dbReference type="NCBI Taxonomy" id="412755"/>
    <lineage>
        <taxon>unclassified sequences</taxon>
        <taxon>metagenomes</taxon>
        <taxon>ecological metagenomes</taxon>
    </lineage>
</organism>
<dbReference type="SUPFAM" id="SSF54862">
    <property type="entry name" value="4Fe-4S ferredoxins"/>
    <property type="match status" value="1"/>
</dbReference>
<feature type="non-terminal residue" evidence="7">
    <location>
        <position position="1"/>
    </location>
</feature>
<keyword evidence="2" id="KW-0479">Metal-binding</keyword>
<dbReference type="PROSITE" id="PS00198">
    <property type="entry name" value="4FE4S_FER_1"/>
    <property type="match status" value="1"/>
</dbReference>
<feature type="region of interest" description="Disordered" evidence="5">
    <location>
        <begin position="120"/>
        <end position="151"/>
    </location>
</feature>